<dbReference type="RefSeq" id="WP_008860069.1">
    <property type="nucleotide sequence ID" value="NZ_JH591188.1"/>
</dbReference>
<dbReference type="PROSITE" id="PS50005">
    <property type="entry name" value="TPR"/>
    <property type="match status" value="2"/>
</dbReference>
<gene>
    <name evidence="5" type="ORF">HMPREF9453_01575</name>
</gene>
<dbReference type="AlphaFoldDB" id="H1D1T7"/>
<evidence type="ECO:0000313" key="6">
    <source>
        <dbReference type="Proteomes" id="UP000003277"/>
    </source>
</evidence>
<keyword evidence="1" id="KW-0677">Repeat</keyword>
<accession>H1D1T7</accession>
<sequence>MKSIILAALMVTAALSAGGCGTPKAPSPSSAAYSAAVPAVHQINEESEQIYRKAVTAYGKGDHLHALELANQALEKDGENYKALSLKGIIQAFDISPEEGIGTIQKSLSINPDYVQAYFDMAMAQKLGKHYDESIRFFQKVLDKDPHNTWSYYGIATNYADKRDKAKALEYLKKAVDLDPKNVKPQAAAQDHFQWLHGDADFQKLVK</sequence>
<dbReference type="EMBL" id="ADLT01000052">
    <property type="protein sequence ID" value="EHO62450.1"/>
    <property type="molecule type" value="Genomic_DNA"/>
</dbReference>
<name>H1D1T7_9FIRM</name>
<dbReference type="SMART" id="SM00028">
    <property type="entry name" value="TPR"/>
    <property type="match status" value="4"/>
</dbReference>
<dbReference type="PANTHER" id="PTHR44943:SF8">
    <property type="entry name" value="TPR REPEAT-CONTAINING PROTEIN MJ0263"/>
    <property type="match status" value="1"/>
</dbReference>
<proteinExistence type="predicted"/>
<evidence type="ECO:0000313" key="5">
    <source>
        <dbReference type="EMBL" id="EHO62450.1"/>
    </source>
</evidence>
<dbReference type="NCBIfam" id="NF047558">
    <property type="entry name" value="TPR_END_plus"/>
    <property type="match status" value="1"/>
</dbReference>
<dbReference type="PROSITE" id="PS51257">
    <property type="entry name" value="PROKAR_LIPOPROTEIN"/>
    <property type="match status" value="1"/>
</dbReference>
<dbReference type="STRING" id="742743.HMPREF9453_01575"/>
<keyword evidence="6" id="KW-1185">Reference proteome</keyword>
<keyword evidence="2 3" id="KW-0802">TPR repeat</keyword>
<dbReference type="SUPFAM" id="SSF48452">
    <property type="entry name" value="TPR-like"/>
    <property type="match status" value="1"/>
</dbReference>
<keyword evidence="4" id="KW-0732">Signal</keyword>
<dbReference type="InterPro" id="IPR011990">
    <property type="entry name" value="TPR-like_helical_dom_sf"/>
</dbReference>
<dbReference type="InterPro" id="IPR051685">
    <property type="entry name" value="Ycf3/AcsC/BcsC/TPR_MFPF"/>
</dbReference>
<organism evidence="5 6">
    <name type="scientific">Dialister succinatiphilus YIT 11850</name>
    <dbReference type="NCBI Taxonomy" id="742743"/>
    <lineage>
        <taxon>Bacteria</taxon>
        <taxon>Bacillati</taxon>
        <taxon>Bacillota</taxon>
        <taxon>Negativicutes</taxon>
        <taxon>Veillonellales</taxon>
        <taxon>Veillonellaceae</taxon>
        <taxon>Dialister</taxon>
    </lineage>
</organism>
<evidence type="ECO:0000256" key="3">
    <source>
        <dbReference type="PROSITE-ProRule" id="PRU00339"/>
    </source>
</evidence>
<protein>
    <submittedName>
        <fullName evidence="5">Uncharacterized protein</fullName>
    </submittedName>
</protein>
<dbReference type="OrthoDB" id="1633926at2"/>
<dbReference type="Proteomes" id="UP000003277">
    <property type="component" value="Unassembled WGS sequence"/>
</dbReference>
<feature type="signal peptide" evidence="4">
    <location>
        <begin position="1"/>
        <end position="17"/>
    </location>
</feature>
<dbReference type="HOGENOM" id="CLU_003728_12_0_9"/>
<evidence type="ECO:0000256" key="1">
    <source>
        <dbReference type="ARBA" id="ARBA00022737"/>
    </source>
</evidence>
<feature type="repeat" description="TPR" evidence="3">
    <location>
        <begin position="115"/>
        <end position="148"/>
    </location>
</feature>
<dbReference type="PATRIC" id="fig|742743.3.peg.1607"/>
<dbReference type="eggNOG" id="COG0457">
    <property type="taxonomic scope" value="Bacteria"/>
</dbReference>
<feature type="repeat" description="TPR" evidence="3">
    <location>
        <begin position="149"/>
        <end position="182"/>
    </location>
</feature>
<feature type="chain" id="PRO_5038747300" evidence="4">
    <location>
        <begin position="18"/>
        <end position="207"/>
    </location>
</feature>
<evidence type="ECO:0000256" key="4">
    <source>
        <dbReference type="SAM" id="SignalP"/>
    </source>
</evidence>
<dbReference type="Pfam" id="PF14559">
    <property type="entry name" value="TPR_19"/>
    <property type="match status" value="1"/>
</dbReference>
<reference evidence="5 6" key="1">
    <citation type="submission" date="2011-11" db="EMBL/GenBank/DDBJ databases">
        <title>The Genome Sequence of Dialister succinatiphilus YIT 11850.</title>
        <authorList>
            <consortium name="The Broad Institute Genome Sequencing Platform"/>
            <person name="Earl A."/>
            <person name="Ward D."/>
            <person name="Feldgarden M."/>
            <person name="Gevers D."/>
            <person name="Morotomi M."/>
            <person name="Young S.K."/>
            <person name="Zeng Q."/>
            <person name="Gargeya S."/>
            <person name="Fitzgerald M."/>
            <person name="Haas B."/>
            <person name="Abouelleil A."/>
            <person name="Alvarado L."/>
            <person name="Arachchi H.M."/>
            <person name="Berlin A."/>
            <person name="Brown A."/>
            <person name="Chapman S.B."/>
            <person name="Dunbar C."/>
            <person name="Gearin G."/>
            <person name="Goldberg J."/>
            <person name="Griggs A."/>
            <person name="Gujja S."/>
            <person name="Heiman D."/>
            <person name="Howarth C."/>
            <person name="Lui A."/>
            <person name="MacDonald P.J.P."/>
            <person name="Montmayeur A."/>
            <person name="Murphy C."/>
            <person name="Neiman D."/>
            <person name="Pearson M."/>
            <person name="Priest M."/>
            <person name="Roberts A."/>
            <person name="Saif S."/>
            <person name="Shea T."/>
            <person name="Sisk P."/>
            <person name="Stolte C."/>
            <person name="Sykes S."/>
            <person name="Wortman J."/>
            <person name="Nusbaum C."/>
            <person name="Birren B."/>
        </authorList>
    </citation>
    <scope>NUCLEOTIDE SEQUENCE [LARGE SCALE GENOMIC DNA]</scope>
    <source>
        <strain evidence="5 6">YIT 11850</strain>
    </source>
</reference>
<comment type="caution">
    <text evidence="5">The sequence shown here is derived from an EMBL/GenBank/DDBJ whole genome shotgun (WGS) entry which is preliminary data.</text>
</comment>
<evidence type="ECO:0000256" key="2">
    <source>
        <dbReference type="ARBA" id="ARBA00022803"/>
    </source>
</evidence>
<dbReference type="InterPro" id="IPR019734">
    <property type="entry name" value="TPR_rpt"/>
</dbReference>
<dbReference type="Gene3D" id="1.25.40.10">
    <property type="entry name" value="Tetratricopeptide repeat domain"/>
    <property type="match status" value="1"/>
</dbReference>
<dbReference type="PANTHER" id="PTHR44943">
    <property type="entry name" value="CELLULOSE SYNTHASE OPERON PROTEIN C"/>
    <property type="match status" value="1"/>
</dbReference>